<sequence length="147" mass="16195">MIDLMRLREINEAKRAECGHAEGAGCGWCWLTPEAITELPYAERLAAAVELDHMLTEIGIPRAPRTVVIVHSARTYAVQIMCEELGTWELRVPESGEEYALYRGAIYAAPAAQVRDEKVPTWTRGGDDPAAVARSFAGLLWASGLRN</sequence>
<evidence type="ECO:0000313" key="1">
    <source>
        <dbReference type="EMBL" id="KJS58456.1"/>
    </source>
</evidence>
<comment type="caution">
    <text evidence="1">The sequence shown here is derived from an EMBL/GenBank/DDBJ whole genome shotgun (WGS) entry which is preliminary data.</text>
</comment>
<dbReference type="EMBL" id="JZKH01000109">
    <property type="protein sequence ID" value="KJS58456.1"/>
    <property type="molecule type" value="Genomic_DNA"/>
</dbReference>
<accession>A0A0F2T7T9</accession>
<protein>
    <submittedName>
        <fullName evidence="1">Uncharacterized protein</fullName>
    </submittedName>
</protein>
<proteinExistence type="predicted"/>
<name>A0A0F2T7T9_STRR3</name>
<evidence type="ECO:0000313" key="2">
    <source>
        <dbReference type="Proteomes" id="UP000033699"/>
    </source>
</evidence>
<organism evidence="1 2">
    <name type="scientific">Streptomyces rubellomurinus (strain ATCC 31215)</name>
    <dbReference type="NCBI Taxonomy" id="359131"/>
    <lineage>
        <taxon>Bacteria</taxon>
        <taxon>Bacillati</taxon>
        <taxon>Actinomycetota</taxon>
        <taxon>Actinomycetes</taxon>
        <taxon>Kitasatosporales</taxon>
        <taxon>Streptomycetaceae</taxon>
        <taxon>Streptomyces</taxon>
    </lineage>
</organism>
<dbReference type="RefSeq" id="WP_045703951.1">
    <property type="nucleotide sequence ID" value="NZ_JZKH01000109.1"/>
</dbReference>
<dbReference type="OrthoDB" id="4350678at2"/>
<dbReference type="AlphaFoldDB" id="A0A0F2T7T9"/>
<reference evidence="1 2" key="1">
    <citation type="submission" date="2015-02" db="EMBL/GenBank/DDBJ databases">
        <authorList>
            <person name="Ju K.-S."/>
            <person name="Doroghazi J.R."/>
            <person name="Metcalf W."/>
        </authorList>
    </citation>
    <scope>NUCLEOTIDE SEQUENCE [LARGE SCALE GENOMIC DNA]</scope>
    <source>
        <strain evidence="1 2">ATCC 31215</strain>
    </source>
</reference>
<dbReference type="Proteomes" id="UP000033699">
    <property type="component" value="Unassembled WGS sequence"/>
</dbReference>
<keyword evidence="2" id="KW-1185">Reference proteome</keyword>
<gene>
    <name evidence="1" type="ORF">VM95_33110</name>
</gene>
<dbReference type="PATRIC" id="fig|359131.3.peg.775"/>